<keyword evidence="8" id="KW-1185">Reference proteome</keyword>
<proteinExistence type="inferred from homology"/>
<evidence type="ECO:0000313" key="8">
    <source>
        <dbReference type="Proteomes" id="UP001165065"/>
    </source>
</evidence>
<dbReference type="GO" id="GO:0032259">
    <property type="term" value="P:methylation"/>
    <property type="evidence" value="ECO:0007669"/>
    <property type="project" value="UniProtKB-KW"/>
</dbReference>
<feature type="binding site" evidence="4">
    <location>
        <position position="440"/>
    </location>
    <ligand>
        <name>S-adenosyl-L-methionine</name>
        <dbReference type="ChEBI" id="CHEBI:59789"/>
    </ligand>
</feature>
<dbReference type="AlphaFoldDB" id="A0A9W7L6K6"/>
<protein>
    <recommendedName>
        <fullName evidence="6">Methyltransferase domain-containing protein</fullName>
    </recommendedName>
</protein>
<evidence type="ECO:0000256" key="4">
    <source>
        <dbReference type="PROSITE-ProRule" id="PRU01024"/>
    </source>
</evidence>
<dbReference type="InterPro" id="IPR025714">
    <property type="entry name" value="Methyltranfer_dom"/>
</dbReference>
<keyword evidence="1 4" id="KW-0489">Methyltransferase</keyword>
<dbReference type="CDD" id="cd02440">
    <property type="entry name" value="AdoMet_MTases"/>
    <property type="match status" value="1"/>
</dbReference>
<dbReference type="InterPro" id="IPR045850">
    <property type="entry name" value="TRM2_met"/>
</dbReference>
<accession>A0A9W7L6K6</accession>
<dbReference type="GO" id="GO:0008173">
    <property type="term" value="F:RNA methyltransferase activity"/>
    <property type="evidence" value="ECO:0007669"/>
    <property type="project" value="InterPro"/>
</dbReference>
<dbReference type="InterPro" id="IPR010280">
    <property type="entry name" value="U5_MeTrfase_fam"/>
</dbReference>
<dbReference type="Pfam" id="PF13847">
    <property type="entry name" value="Methyltransf_31"/>
    <property type="match status" value="1"/>
</dbReference>
<evidence type="ECO:0000256" key="3">
    <source>
        <dbReference type="ARBA" id="ARBA00022691"/>
    </source>
</evidence>
<dbReference type="InterPro" id="IPR029063">
    <property type="entry name" value="SAM-dependent_MTases_sf"/>
</dbReference>
<dbReference type="SUPFAM" id="SSF53335">
    <property type="entry name" value="S-adenosyl-L-methionine-dependent methyltransferases"/>
    <property type="match status" value="1"/>
</dbReference>
<feature type="compositionally biased region" description="Basic and acidic residues" evidence="5">
    <location>
        <begin position="1"/>
        <end position="16"/>
    </location>
</feature>
<dbReference type="PANTHER" id="PTHR45904">
    <property type="entry name" value="TRNA (URACIL-5-)-METHYLTRANSFERASE"/>
    <property type="match status" value="1"/>
</dbReference>
<dbReference type="Gene3D" id="2.40.50.1070">
    <property type="match status" value="1"/>
</dbReference>
<dbReference type="Proteomes" id="UP001165065">
    <property type="component" value="Unassembled WGS sequence"/>
</dbReference>
<dbReference type="GO" id="GO:0003723">
    <property type="term" value="F:RNA binding"/>
    <property type="evidence" value="ECO:0007669"/>
    <property type="project" value="TreeGrafter"/>
</dbReference>
<feature type="domain" description="Methyltransferase" evidence="6">
    <location>
        <begin position="411"/>
        <end position="478"/>
    </location>
</feature>
<gene>
    <name evidence="7" type="ORF">TrCOL_g293</name>
</gene>
<evidence type="ECO:0000256" key="1">
    <source>
        <dbReference type="ARBA" id="ARBA00022603"/>
    </source>
</evidence>
<dbReference type="EMBL" id="BRYA01000820">
    <property type="protein sequence ID" value="GMI33426.1"/>
    <property type="molecule type" value="Genomic_DNA"/>
</dbReference>
<feature type="region of interest" description="Disordered" evidence="5">
    <location>
        <begin position="1"/>
        <end position="49"/>
    </location>
</feature>
<comment type="caution">
    <text evidence="4">Lacks conserved residue(s) required for the propagation of feature annotation.</text>
</comment>
<sequence length="596" mass="65614">MDDVDKRGNKRQRTDDGGYIGDDVEEGTGKKSKGDCGDNRKDQPLTDDEVRDKLTPLWKEYLVKVDPKAGQRGEGSLPYHLYKKTVAAKKDCLVKVVKSSRGTYQDKLELRNRNIKKSKQNGRFDGMTEKQKKEEFGDEVVYPNWTDKKANMVKWCEGEIGIMGEGIEGSIGYRNKCELTIKSAPPTTGEGEGGGSGVKVGFLPQGWNGATASPNSCWNTPEIVGVIGRSLESLLKAKAYEPKTYQGTWRMCTVRIGREVEGVKGVQVVLQHASEKGVHGKGVGEGEGRLLKEDIERVRKEWDGKIWNTNDHERIKEINALGGGRNLKGRGEEKYEIKSCMTQEFDGVSNPPPAHPVKKLFGEEDLEYELGGCVFKVSHGSFFQVNIGAAEVLYKKIVEEVKEGEKEGQRTVMFDVCCGTGSIGIVAGKMGAADRIVGCDISEPAIRDAEVNKELNGLGSRCVFEAGRAENVMAQQVKRELELVGKDTEGTKGTRFIAVVDPAREGCHGDVLKSLRNTLAIKRVVYVSCNPTVSLPRDAKVLCGPKSKRVYGEPFVVKRAQPVDMFPLTKHTEVVMVFERGGEEEEEKEGSGGESK</sequence>
<evidence type="ECO:0000256" key="5">
    <source>
        <dbReference type="SAM" id="MobiDB-lite"/>
    </source>
</evidence>
<feature type="active site" description="Nucleophile" evidence="4">
    <location>
        <position position="529"/>
    </location>
</feature>
<comment type="similarity">
    <text evidence="4">Belongs to the class I-like SAM-binding methyltransferase superfamily. RNA M5U methyltransferase family.</text>
</comment>
<comment type="caution">
    <text evidence="7">The sequence shown here is derived from an EMBL/GenBank/DDBJ whole genome shotgun (WGS) entry which is preliminary data.</text>
</comment>
<dbReference type="PANTHER" id="PTHR45904:SF2">
    <property type="entry name" value="TRNA (URACIL-5-)-METHYLTRANSFERASE HOMOLOG A"/>
    <property type="match status" value="1"/>
</dbReference>
<organism evidence="7 8">
    <name type="scientific">Triparma columacea</name>
    <dbReference type="NCBI Taxonomy" id="722753"/>
    <lineage>
        <taxon>Eukaryota</taxon>
        <taxon>Sar</taxon>
        <taxon>Stramenopiles</taxon>
        <taxon>Ochrophyta</taxon>
        <taxon>Bolidophyceae</taxon>
        <taxon>Parmales</taxon>
        <taxon>Triparmaceae</taxon>
        <taxon>Triparma</taxon>
    </lineage>
</organism>
<name>A0A9W7L6K6_9STRA</name>
<dbReference type="PROSITE" id="PS51687">
    <property type="entry name" value="SAM_MT_RNA_M5U"/>
    <property type="match status" value="1"/>
</dbReference>
<evidence type="ECO:0000313" key="7">
    <source>
        <dbReference type="EMBL" id="GMI33426.1"/>
    </source>
</evidence>
<feature type="compositionally biased region" description="Basic and acidic residues" evidence="5">
    <location>
        <begin position="27"/>
        <end position="49"/>
    </location>
</feature>
<dbReference type="OrthoDB" id="10250660at2759"/>
<keyword evidence="2 4" id="KW-0808">Transferase</keyword>
<feature type="binding site" evidence="4">
    <location>
        <position position="501"/>
    </location>
    <ligand>
        <name>S-adenosyl-L-methionine</name>
        <dbReference type="ChEBI" id="CHEBI:59789"/>
    </ligand>
</feature>
<dbReference type="GO" id="GO:0006396">
    <property type="term" value="P:RNA processing"/>
    <property type="evidence" value="ECO:0007669"/>
    <property type="project" value="InterPro"/>
</dbReference>
<reference evidence="8" key="1">
    <citation type="journal article" date="2023" name="Commun. Biol.">
        <title>Genome analysis of Parmales, the sister group of diatoms, reveals the evolutionary specialization of diatoms from phago-mixotrophs to photoautotrophs.</title>
        <authorList>
            <person name="Ban H."/>
            <person name="Sato S."/>
            <person name="Yoshikawa S."/>
            <person name="Yamada K."/>
            <person name="Nakamura Y."/>
            <person name="Ichinomiya M."/>
            <person name="Sato N."/>
            <person name="Blanc-Mathieu R."/>
            <person name="Endo H."/>
            <person name="Kuwata A."/>
            <person name="Ogata H."/>
        </authorList>
    </citation>
    <scope>NUCLEOTIDE SEQUENCE [LARGE SCALE GENOMIC DNA]</scope>
</reference>
<keyword evidence="3 4" id="KW-0949">S-adenosyl-L-methionine</keyword>
<evidence type="ECO:0000256" key="2">
    <source>
        <dbReference type="ARBA" id="ARBA00022679"/>
    </source>
</evidence>
<evidence type="ECO:0000259" key="6">
    <source>
        <dbReference type="Pfam" id="PF13847"/>
    </source>
</evidence>
<feature type="binding site" evidence="4">
    <location>
        <position position="384"/>
    </location>
    <ligand>
        <name>S-adenosyl-L-methionine</name>
        <dbReference type="ChEBI" id="CHEBI:59789"/>
    </ligand>
</feature>
<dbReference type="Gene3D" id="3.40.50.150">
    <property type="entry name" value="Vaccinia Virus protein VP39"/>
    <property type="match status" value="1"/>
</dbReference>